<dbReference type="SUPFAM" id="SSF55797">
    <property type="entry name" value="PR-1-like"/>
    <property type="match status" value="1"/>
</dbReference>
<keyword evidence="5" id="KW-1185">Reference proteome</keyword>
<feature type="chain" id="PRO_5038546251" evidence="2">
    <location>
        <begin position="21"/>
        <end position="313"/>
    </location>
</feature>
<organism evidence="4 5">
    <name type="scientific">Caproiciproducens galactitolivorans</name>
    <dbReference type="NCBI Taxonomy" id="642589"/>
    <lineage>
        <taxon>Bacteria</taxon>
        <taxon>Bacillati</taxon>
        <taxon>Bacillota</taxon>
        <taxon>Clostridia</taxon>
        <taxon>Eubacteriales</taxon>
        <taxon>Acutalibacteraceae</taxon>
        <taxon>Caproiciproducens</taxon>
    </lineage>
</organism>
<evidence type="ECO:0000256" key="1">
    <source>
        <dbReference type="SAM" id="MobiDB-lite"/>
    </source>
</evidence>
<gene>
    <name evidence="4" type="ORF">CAGA_21290</name>
</gene>
<dbReference type="AlphaFoldDB" id="A0A4Z0Y911"/>
<evidence type="ECO:0000259" key="3">
    <source>
        <dbReference type="Pfam" id="PF00188"/>
    </source>
</evidence>
<evidence type="ECO:0000313" key="5">
    <source>
        <dbReference type="Proteomes" id="UP000297714"/>
    </source>
</evidence>
<keyword evidence="2" id="KW-0732">Signal</keyword>
<dbReference type="InterPro" id="IPR035940">
    <property type="entry name" value="CAP_sf"/>
</dbReference>
<dbReference type="CDD" id="cd05379">
    <property type="entry name" value="CAP_bacterial"/>
    <property type="match status" value="1"/>
</dbReference>
<accession>A0A4Z0Y911</accession>
<dbReference type="Gene3D" id="3.40.33.10">
    <property type="entry name" value="CAP"/>
    <property type="match status" value="1"/>
</dbReference>
<comment type="caution">
    <text evidence="4">The sequence shown here is derived from an EMBL/GenBank/DDBJ whole genome shotgun (WGS) entry which is preliminary data.</text>
</comment>
<dbReference type="NCBIfam" id="TIGR02909">
    <property type="entry name" value="spore_YkwD"/>
    <property type="match status" value="1"/>
</dbReference>
<protein>
    <submittedName>
        <fullName evidence="4">Cysteine-rich secretory protein family protein</fullName>
    </submittedName>
</protein>
<dbReference type="OrthoDB" id="9783944at2"/>
<feature type="signal peptide" evidence="2">
    <location>
        <begin position="1"/>
        <end position="20"/>
    </location>
</feature>
<dbReference type="Proteomes" id="UP000297714">
    <property type="component" value="Unassembled WGS sequence"/>
</dbReference>
<proteinExistence type="predicted"/>
<sequence length="313" mass="32381">MKTKILALIACVFVSGTVGAIINNNASAIPTNGNTVTSTVAKNSPAVAAITQNSSNCISTKQNASTSNTCRQAAGETADTACRTASDCAGNTVCSSGSCVTANCKTGNTCGSTCSLGNYTNSASSNCTKNANGNGICVIGNKKITVSEILSKFNCTSGSGSLSKPNSSSSKPASQSDSSNTASTGSYSSFQNQVVQLVNQERAKAGLKALTVNSQLTKTATLKSEDMAKLNYFDHTSPTYGSPFDMMKQFGISYRTAGENIAMGQTSPQQVMQGWMNSSGHRANILNSSFTQIGVGIAKNAKGQYIWTQQFIG</sequence>
<feature type="region of interest" description="Disordered" evidence="1">
    <location>
        <begin position="157"/>
        <end position="186"/>
    </location>
</feature>
<dbReference type="Pfam" id="PF00188">
    <property type="entry name" value="CAP"/>
    <property type="match status" value="1"/>
</dbReference>
<evidence type="ECO:0000313" key="4">
    <source>
        <dbReference type="EMBL" id="TGJ75751.1"/>
    </source>
</evidence>
<reference evidence="4 5" key="1">
    <citation type="submission" date="2019-04" db="EMBL/GenBank/DDBJ databases">
        <authorList>
            <person name="Poehlein A."/>
            <person name="Bengelsdorf F.R."/>
            <person name="Duerre P."/>
            <person name="Daniel R."/>
        </authorList>
    </citation>
    <scope>NUCLEOTIDE SEQUENCE [LARGE SCALE GENOMIC DNA]</scope>
    <source>
        <strain evidence="4 5">BS-1</strain>
    </source>
</reference>
<dbReference type="RefSeq" id="WP_135660623.1">
    <property type="nucleotide sequence ID" value="NZ_SRMQ01000011.1"/>
</dbReference>
<name>A0A4Z0Y911_9FIRM</name>
<dbReference type="EMBL" id="SRMQ01000011">
    <property type="protein sequence ID" value="TGJ75751.1"/>
    <property type="molecule type" value="Genomic_DNA"/>
</dbReference>
<dbReference type="PANTHER" id="PTHR31157:SF1">
    <property type="entry name" value="SCP DOMAIN-CONTAINING PROTEIN"/>
    <property type="match status" value="1"/>
</dbReference>
<dbReference type="PANTHER" id="PTHR31157">
    <property type="entry name" value="SCP DOMAIN-CONTAINING PROTEIN"/>
    <property type="match status" value="1"/>
</dbReference>
<evidence type="ECO:0000256" key="2">
    <source>
        <dbReference type="SAM" id="SignalP"/>
    </source>
</evidence>
<dbReference type="InterPro" id="IPR014044">
    <property type="entry name" value="CAP_dom"/>
</dbReference>
<dbReference type="InterPro" id="IPR014258">
    <property type="entry name" value="CAP_domain_YkwD-like"/>
</dbReference>
<feature type="domain" description="SCP" evidence="3">
    <location>
        <begin position="196"/>
        <end position="311"/>
    </location>
</feature>